<evidence type="ECO:0008006" key="3">
    <source>
        <dbReference type="Google" id="ProtNLM"/>
    </source>
</evidence>
<dbReference type="InterPro" id="IPR016195">
    <property type="entry name" value="Pol/histidinol_Pase-like"/>
</dbReference>
<dbReference type="CDD" id="cd19067">
    <property type="entry name" value="PfuEndoQ-like"/>
    <property type="match status" value="1"/>
</dbReference>
<evidence type="ECO:0000313" key="2">
    <source>
        <dbReference type="Proteomes" id="UP000595564"/>
    </source>
</evidence>
<gene>
    <name evidence="1" type="ORF">TTHT_0860</name>
</gene>
<accession>A0A7R6PLR5</accession>
<organism evidence="1 2">
    <name type="scientific">Thermotomaculum hydrothermale</name>
    <dbReference type="NCBI Taxonomy" id="981385"/>
    <lineage>
        <taxon>Bacteria</taxon>
        <taxon>Pseudomonadati</taxon>
        <taxon>Acidobacteriota</taxon>
        <taxon>Holophagae</taxon>
        <taxon>Thermotomaculales</taxon>
        <taxon>Thermotomaculaceae</taxon>
        <taxon>Thermotomaculum</taxon>
    </lineage>
</organism>
<dbReference type="EMBL" id="AP017470">
    <property type="protein sequence ID" value="BBB32422.1"/>
    <property type="molecule type" value="Genomic_DNA"/>
</dbReference>
<reference evidence="1 2" key="1">
    <citation type="journal article" date="2012" name="Extremophiles">
        <title>Thermotomaculum hydrothermale gen. nov., sp. nov., a novel heterotrophic thermophile within the phylum Acidobacteria from a deep-sea hydrothermal vent chimney in the Southern Okinawa Trough.</title>
        <authorList>
            <person name="Izumi H."/>
            <person name="Nunoura T."/>
            <person name="Miyazaki M."/>
            <person name="Mino S."/>
            <person name="Toki T."/>
            <person name="Takai K."/>
            <person name="Sako Y."/>
            <person name="Sawabe T."/>
            <person name="Nakagawa S."/>
        </authorList>
    </citation>
    <scope>NUCLEOTIDE SEQUENCE [LARGE SCALE GENOMIC DNA]</scope>
    <source>
        <strain evidence="1 2">AC55</strain>
    </source>
</reference>
<dbReference type="SUPFAM" id="SSF89550">
    <property type="entry name" value="PHP domain-like"/>
    <property type="match status" value="1"/>
</dbReference>
<evidence type="ECO:0000313" key="1">
    <source>
        <dbReference type="EMBL" id="BBB32422.1"/>
    </source>
</evidence>
<dbReference type="PANTHER" id="PTHR40084:SF1">
    <property type="entry name" value="PHOSPHOTRANSFERASE"/>
    <property type="match status" value="1"/>
</dbReference>
<dbReference type="KEGG" id="thyd:TTHT_0860"/>
<name>A0A7R6PLR5_9BACT</name>
<dbReference type="Proteomes" id="UP000595564">
    <property type="component" value="Chromosome"/>
</dbReference>
<dbReference type="PANTHER" id="PTHR40084">
    <property type="entry name" value="PHOSPHOHYDROLASE, PHP FAMILY"/>
    <property type="match status" value="1"/>
</dbReference>
<proteinExistence type="predicted"/>
<dbReference type="AlphaFoldDB" id="A0A7R6PLR5"/>
<dbReference type="Gene3D" id="3.20.20.140">
    <property type="entry name" value="Metal-dependent hydrolases"/>
    <property type="match status" value="1"/>
</dbReference>
<protein>
    <recommendedName>
        <fullName evidence="3">PHP domain protein</fullName>
    </recommendedName>
</protein>
<keyword evidence="2" id="KW-1185">Reference proteome</keyword>
<sequence>MGILLLALDLHSHSGYSGGVGKISLKKIKESMDKKGIDVFGTGDCLHPFWLNKLMSNLIEVKEGIFALSPKDNKYFILQTEIVLTAPITKNRRKSVHTVLLFPSFSTAEKVINLFRNYGVKNTIGRPFVTFQSTEEVSDFLFTLKAIDPLITIFPAHIMTPDGIFGSNNPITYLEDFFGEYTENIKLLETGLSADPEMLEKIPQCRERNYISNSDCHSHAIHRIGREFTLVEVDEISYPAIVKALEGNGIVSTYEFNPREGKFYASGHRKGKYNHPQHFYTEDSENLICPHCKKPYTKGVKHRIEELSKAQKLNIPIKKERKFKRIIPLVEVIAHGLNVKTLTSKRVISIYEKIVEIAGSEVALWLKSIDFIEKELSPFLDDKLLKTIISVHKGEFTFDPPGFDGEYGKLKIFV</sequence>